<dbReference type="EMBL" id="REGN01001127">
    <property type="protein sequence ID" value="RNA36781.1"/>
    <property type="molecule type" value="Genomic_DNA"/>
</dbReference>
<name>A0A3M7SLV0_BRAPC</name>
<sequence length="101" mass="11588">MPASKLTRLYKFQVFIGKTGTERILDSSHLGKPIFIDSGQLDFKKLNILIILFGGTNAIFMKMIKVESISFLKSSLLSEKIQNLNMYYLKNLLVQKLYLLI</sequence>
<evidence type="ECO:0000313" key="1">
    <source>
        <dbReference type="EMBL" id="RNA36781.1"/>
    </source>
</evidence>
<proteinExistence type="predicted"/>
<gene>
    <name evidence="1" type="ORF">BpHYR1_034208</name>
</gene>
<accession>A0A3M7SLV0</accession>
<comment type="caution">
    <text evidence="1">The sequence shown here is derived from an EMBL/GenBank/DDBJ whole genome shotgun (WGS) entry which is preliminary data.</text>
</comment>
<keyword evidence="2" id="KW-1185">Reference proteome</keyword>
<organism evidence="1 2">
    <name type="scientific">Brachionus plicatilis</name>
    <name type="common">Marine rotifer</name>
    <name type="synonym">Brachionus muelleri</name>
    <dbReference type="NCBI Taxonomy" id="10195"/>
    <lineage>
        <taxon>Eukaryota</taxon>
        <taxon>Metazoa</taxon>
        <taxon>Spiralia</taxon>
        <taxon>Gnathifera</taxon>
        <taxon>Rotifera</taxon>
        <taxon>Eurotatoria</taxon>
        <taxon>Monogononta</taxon>
        <taxon>Pseudotrocha</taxon>
        <taxon>Ploima</taxon>
        <taxon>Brachionidae</taxon>
        <taxon>Brachionus</taxon>
    </lineage>
</organism>
<evidence type="ECO:0000313" key="2">
    <source>
        <dbReference type="Proteomes" id="UP000276133"/>
    </source>
</evidence>
<protein>
    <submittedName>
        <fullName evidence="1">Uncharacterized protein</fullName>
    </submittedName>
</protein>
<dbReference type="Proteomes" id="UP000276133">
    <property type="component" value="Unassembled WGS sequence"/>
</dbReference>
<reference evidence="1 2" key="1">
    <citation type="journal article" date="2018" name="Sci. Rep.">
        <title>Genomic signatures of local adaptation to the degree of environmental predictability in rotifers.</title>
        <authorList>
            <person name="Franch-Gras L."/>
            <person name="Hahn C."/>
            <person name="Garcia-Roger E.M."/>
            <person name="Carmona M.J."/>
            <person name="Serra M."/>
            <person name="Gomez A."/>
        </authorList>
    </citation>
    <scope>NUCLEOTIDE SEQUENCE [LARGE SCALE GENOMIC DNA]</scope>
    <source>
        <strain evidence="1">HYR1</strain>
    </source>
</reference>
<dbReference type="AlphaFoldDB" id="A0A3M7SLV0"/>